<dbReference type="Proteomes" id="UP001152607">
    <property type="component" value="Unassembled WGS sequence"/>
</dbReference>
<proteinExistence type="predicted"/>
<evidence type="ECO:0000313" key="1">
    <source>
        <dbReference type="EMBL" id="CAI6338378.1"/>
    </source>
</evidence>
<organism evidence="1 2">
    <name type="scientific">Periconia digitata</name>
    <dbReference type="NCBI Taxonomy" id="1303443"/>
    <lineage>
        <taxon>Eukaryota</taxon>
        <taxon>Fungi</taxon>
        <taxon>Dikarya</taxon>
        <taxon>Ascomycota</taxon>
        <taxon>Pezizomycotina</taxon>
        <taxon>Dothideomycetes</taxon>
        <taxon>Pleosporomycetidae</taxon>
        <taxon>Pleosporales</taxon>
        <taxon>Massarineae</taxon>
        <taxon>Periconiaceae</taxon>
        <taxon>Periconia</taxon>
    </lineage>
</organism>
<name>A0A9W4UKM2_9PLEO</name>
<protein>
    <submittedName>
        <fullName evidence="1">Uncharacterized protein</fullName>
    </submittedName>
</protein>
<dbReference type="AlphaFoldDB" id="A0A9W4UKM2"/>
<gene>
    <name evidence="1" type="ORF">PDIGIT_LOCUS11506</name>
</gene>
<reference evidence="1" key="1">
    <citation type="submission" date="2023-01" db="EMBL/GenBank/DDBJ databases">
        <authorList>
            <person name="Van Ghelder C."/>
            <person name="Rancurel C."/>
        </authorList>
    </citation>
    <scope>NUCLEOTIDE SEQUENCE</scope>
    <source>
        <strain evidence="1">CNCM I-4278</strain>
    </source>
</reference>
<sequence>MSNQSRSALGSRPVEGSYNVKKRYTTGLIIPHHLLLAFGVWHEDRRLLPLLELSLHLVSSKPSKYSDFEGGIRRCAYHLQLNIAYIVWASTYITLSNQLSLPDIHPSPVYSTRPTSFTSPRATPFCSPFCSRHQAHAACFTSQQPLSIVSKPRLYLSDLGSIIDFPHNPDPICEIGL</sequence>
<evidence type="ECO:0000313" key="2">
    <source>
        <dbReference type="Proteomes" id="UP001152607"/>
    </source>
</evidence>
<dbReference type="EMBL" id="CAOQHR010000008">
    <property type="protein sequence ID" value="CAI6338378.1"/>
    <property type="molecule type" value="Genomic_DNA"/>
</dbReference>
<keyword evidence="2" id="KW-1185">Reference proteome</keyword>
<accession>A0A9W4UKM2</accession>
<comment type="caution">
    <text evidence="1">The sequence shown here is derived from an EMBL/GenBank/DDBJ whole genome shotgun (WGS) entry which is preliminary data.</text>
</comment>